<dbReference type="EMBL" id="CAKLBY020000066">
    <property type="protein sequence ID" value="CAK7922860.1"/>
    <property type="molecule type" value="Genomic_DNA"/>
</dbReference>
<sequence length="347" mass="38455">MRVYYFALALCAALAGATITASEPADSAIPLGSVHDAAKHQDGVHLERLLVAAEATDHEARSSMGEWLVTVVESMATKVKAWAGLFAQHASMEQLVSVVKAGTERLTRYVKFKLLQHEFKSLYEEIEKGAGVGVLRQYRAERLVNRLTVEEVDVLAELYMYRGDGETPDAALANALAGTYGDKAMVYALLHGSRNRPSIAGTAVGKVQSAMIGRWKADDYDLKMMIRWISEVFIRFPDHDFFHPAVLELLNAVCPASSPDNVYKALFDHFGNSVRRLAGALSAAANSDYHDHEAVRKCADWLMSVQYLYLNWGDYALVWIGNHRVWLTSFEGRPGSATFLHQNLFAA</sequence>
<comment type="caution">
    <text evidence="2">The sequence shown here is derived from an EMBL/GenBank/DDBJ whole genome shotgun (WGS) entry which is preliminary data.</text>
</comment>
<feature type="signal peptide" evidence="1">
    <location>
        <begin position="1"/>
        <end position="22"/>
    </location>
</feature>
<name>A0AAV1TKH0_9STRA</name>
<dbReference type="Proteomes" id="UP001162060">
    <property type="component" value="Unassembled WGS sequence"/>
</dbReference>
<evidence type="ECO:0000256" key="1">
    <source>
        <dbReference type="SAM" id="SignalP"/>
    </source>
</evidence>
<evidence type="ECO:0000313" key="3">
    <source>
        <dbReference type="Proteomes" id="UP001162060"/>
    </source>
</evidence>
<accession>A0AAV1TKH0</accession>
<gene>
    <name evidence="2" type="ORF">PM001_LOCUS8031</name>
</gene>
<evidence type="ECO:0000313" key="2">
    <source>
        <dbReference type="EMBL" id="CAK7922860.1"/>
    </source>
</evidence>
<proteinExistence type="predicted"/>
<feature type="chain" id="PRO_5043449493" description="RxLR effector candidate protein" evidence="1">
    <location>
        <begin position="23"/>
        <end position="347"/>
    </location>
</feature>
<keyword evidence="1" id="KW-0732">Signal</keyword>
<protein>
    <recommendedName>
        <fullName evidence="4">RxLR effector candidate protein</fullName>
    </recommendedName>
</protein>
<evidence type="ECO:0008006" key="4">
    <source>
        <dbReference type="Google" id="ProtNLM"/>
    </source>
</evidence>
<dbReference type="AlphaFoldDB" id="A0AAV1TKH0"/>
<reference evidence="2" key="1">
    <citation type="submission" date="2024-01" db="EMBL/GenBank/DDBJ databases">
        <authorList>
            <person name="Webb A."/>
        </authorList>
    </citation>
    <scope>NUCLEOTIDE SEQUENCE</scope>
    <source>
        <strain evidence="2">Pm1</strain>
    </source>
</reference>
<organism evidence="2 3">
    <name type="scientific">Peronospora matthiolae</name>
    <dbReference type="NCBI Taxonomy" id="2874970"/>
    <lineage>
        <taxon>Eukaryota</taxon>
        <taxon>Sar</taxon>
        <taxon>Stramenopiles</taxon>
        <taxon>Oomycota</taxon>
        <taxon>Peronosporomycetes</taxon>
        <taxon>Peronosporales</taxon>
        <taxon>Peronosporaceae</taxon>
        <taxon>Peronospora</taxon>
    </lineage>
</organism>